<protein>
    <submittedName>
        <fullName evidence="1">Uncharacterized protein</fullName>
    </submittedName>
</protein>
<reference evidence="1" key="2">
    <citation type="submission" date="2020-06" db="EMBL/GenBank/DDBJ databases">
        <title>Helianthus annuus Genome sequencing and assembly Release 2.</title>
        <authorList>
            <person name="Gouzy J."/>
            <person name="Langlade N."/>
            <person name="Munos S."/>
        </authorList>
    </citation>
    <scope>NUCLEOTIDE SEQUENCE</scope>
    <source>
        <tissue evidence="1">Leaves</tissue>
    </source>
</reference>
<gene>
    <name evidence="1" type="ORF">HanXRQr2_Chr12g0549621</name>
</gene>
<sequence length="96" mass="11390">MCSPELKRANPKQSRTLQTRVTGPEIHYHTIALNLTTLAQFRYFLLQNHIFNLPYYNTSKVASRRNTNFRTVPRVTAFHISSHHVSTSWFWIFRLI</sequence>
<dbReference type="AlphaFoldDB" id="A0A9K3HHT9"/>
<proteinExistence type="predicted"/>
<accession>A0A9K3HHT9</accession>
<comment type="caution">
    <text evidence="1">The sequence shown here is derived from an EMBL/GenBank/DDBJ whole genome shotgun (WGS) entry which is preliminary data.</text>
</comment>
<dbReference type="Gramene" id="mRNA:HanXRQr2_Chr12g0549621">
    <property type="protein sequence ID" value="CDS:HanXRQr2_Chr12g0549621.1"/>
    <property type="gene ID" value="HanXRQr2_Chr12g0549621"/>
</dbReference>
<organism evidence="1 2">
    <name type="scientific">Helianthus annuus</name>
    <name type="common">Common sunflower</name>
    <dbReference type="NCBI Taxonomy" id="4232"/>
    <lineage>
        <taxon>Eukaryota</taxon>
        <taxon>Viridiplantae</taxon>
        <taxon>Streptophyta</taxon>
        <taxon>Embryophyta</taxon>
        <taxon>Tracheophyta</taxon>
        <taxon>Spermatophyta</taxon>
        <taxon>Magnoliopsida</taxon>
        <taxon>eudicotyledons</taxon>
        <taxon>Gunneridae</taxon>
        <taxon>Pentapetalae</taxon>
        <taxon>asterids</taxon>
        <taxon>campanulids</taxon>
        <taxon>Asterales</taxon>
        <taxon>Asteraceae</taxon>
        <taxon>Asteroideae</taxon>
        <taxon>Heliantheae alliance</taxon>
        <taxon>Heliantheae</taxon>
        <taxon>Helianthus</taxon>
    </lineage>
</organism>
<evidence type="ECO:0000313" key="1">
    <source>
        <dbReference type="EMBL" id="KAF5778620.1"/>
    </source>
</evidence>
<keyword evidence="2" id="KW-1185">Reference proteome</keyword>
<name>A0A9K3HHT9_HELAN</name>
<dbReference type="EMBL" id="MNCJ02000327">
    <property type="protein sequence ID" value="KAF5778620.1"/>
    <property type="molecule type" value="Genomic_DNA"/>
</dbReference>
<reference evidence="1" key="1">
    <citation type="journal article" date="2017" name="Nature">
        <title>The sunflower genome provides insights into oil metabolism, flowering and Asterid evolution.</title>
        <authorList>
            <person name="Badouin H."/>
            <person name="Gouzy J."/>
            <person name="Grassa C.J."/>
            <person name="Murat F."/>
            <person name="Staton S.E."/>
            <person name="Cottret L."/>
            <person name="Lelandais-Briere C."/>
            <person name="Owens G.L."/>
            <person name="Carrere S."/>
            <person name="Mayjonade B."/>
            <person name="Legrand L."/>
            <person name="Gill N."/>
            <person name="Kane N.C."/>
            <person name="Bowers J.E."/>
            <person name="Hubner S."/>
            <person name="Bellec A."/>
            <person name="Berard A."/>
            <person name="Berges H."/>
            <person name="Blanchet N."/>
            <person name="Boniface M.C."/>
            <person name="Brunel D."/>
            <person name="Catrice O."/>
            <person name="Chaidir N."/>
            <person name="Claudel C."/>
            <person name="Donnadieu C."/>
            <person name="Faraut T."/>
            <person name="Fievet G."/>
            <person name="Helmstetter N."/>
            <person name="King M."/>
            <person name="Knapp S.J."/>
            <person name="Lai Z."/>
            <person name="Le Paslier M.C."/>
            <person name="Lippi Y."/>
            <person name="Lorenzon L."/>
            <person name="Mandel J.R."/>
            <person name="Marage G."/>
            <person name="Marchand G."/>
            <person name="Marquand E."/>
            <person name="Bret-Mestries E."/>
            <person name="Morien E."/>
            <person name="Nambeesan S."/>
            <person name="Nguyen T."/>
            <person name="Pegot-Espagnet P."/>
            <person name="Pouilly N."/>
            <person name="Raftis F."/>
            <person name="Sallet E."/>
            <person name="Schiex T."/>
            <person name="Thomas J."/>
            <person name="Vandecasteele C."/>
            <person name="Vares D."/>
            <person name="Vear F."/>
            <person name="Vautrin S."/>
            <person name="Crespi M."/>
            <person name="Mangin B."/>
            <person name="Burke J.M."/>
            <person name="Salse J."/>
            <person name="Munos S."/>
            <person name="Vincourt P."/>
            <person name="Rieseberg L.H."/>
            <person name="Langlade N.B."/>
        </authorList>
    </citation>
    <scope>NUCLEOTIDE SEQUENCE</scope>
    <source>
        <tissue evidence="1">Leaves</tissue>
    </source>
</reference>
<evidence type="ECO:0000313" key="2">
    <source>
        <dbReference type="Proteomes" id="UP000215914"/>
    </source>
</evidence>
<dbReference type="Proteomes" id="UP000215914">
    <property type="component" value="Unassembled WGS sequence"/>
</dbReference>